<accession>A0A136IZC5</accession>
<gene>
    <name evidence="1" type="ORF">Micbo1qcDRAFT_164792</name>
</gene>
<dbReference type="Proteomes" id="UP000070501">
    <property type="component" value="Unassembled WGS sequence"/>
</dbReference>
<organism evidence="1 2">
    <name type="scientific">Microdochium bolleyi</name>
    <dbReference type="NCBI Taxonomy" id="196109"/>
    <lineage>
        <taxon>Eukaryota</taxon>
        <taxon>Fungi</taxon>
        <taxon>Dikarya</taxon>
        <taxon>Ascomycota</taxon>
        <taxon>Pezizomycotina</taxon>
        <taxon>Sordariomycetes</taxon>
        <taxon>Xylariomycetidae</taxon>
        <taxon>Xylariales</taxon>
        <taxon>Microdochiaceae</taxon>
        <taxon>Microdochium</taxon>
    </lineage>
</organism>
<evidence type="ECO:0000313" key="1">
    <source>
        <dbReference type="EMBL" id="KXJ90258.1"/>
    </source>
</evidence>
<protein>
    <submittedName>
        <fullName evidence="1">Uncharacterized protein</fullName>
    </submittedName>
</protein>
<dbReference type="STRING" id="196109.A0A136IZC5"/>
<dbReference type="AlphaFoldDB" id="A0A136IZC5"/>
<evidence type="ECO:0000313" key="2">
    <source>
        <dbReference type="Proteomes" id="UP000070501"/>
    </source>
</evidence>
<dbReference type="EMBL" id="KQ964253">
    <property type="protein sequence ID" value="KXJ90258.1"/>
    <property type="molecule type" value="Genomic_DNA"/>
</dbReference>
<reference evidence="2" key="1">
    <citation type="submission" date="2016-02" db="EMBL/GenBank/DDBJ databases">
        <title>Draft genome sequence of Microdochium bolleyi, a fungal endophyte of beachgrass.</title>
        <authorList>
            <consortium name="DOE Joint Genome Institute"/>
            <person name="David A.S."/>
            <person name="May G."/>
            <person name="Haridas S."/>
            <person name="Lim J."/>
            <person name="Wang M."/>
            <person name="Labutti K."/>
            <person name="Lipzen A."/>
            <person name="Barry K."/>
            <person name="Grigoriev I.V."/>
        </authorList>
    </citation>
    <scope>NUCLEOTIDE SEQUENCE [LARGE SCALE GENOMIC DNA]</scope>
    <source>
        <strain evidence="2">J235TASD1</strain>
    </source>
</reference>
<feature type="non-terminal residue" evidence="1">
    <location>
        <position position="60"/>
    </location>
</feature>
<keyword evidence="2" id="KW-1185">Reference proteome</keyword>
<dbReference type="InParanoid" id="A0A136IZC5"/>
<sequence length="60" mass="6756">MVLLERCNNLNCDNTFVKAATCSEPQDKVLQAIWNHATCHVSKEALEQSLYEATDLEKTS</sequence>
<proteinExistence type="predicted"/>
<name>A0A136IZC5_9PEZI</name>